<keyword evidence="2" id="KW-1185">Reference proteome</keyword>
<evidence type="ECO:0000313" key="1">
    <source>
        <dbReference type="EMBL" id="MED6162212.1"/>
    </source>
</evidence>
<organism evidence="1 2">
    <name type="scientific">Stylosanthes scabra</name>
    <dbReference type="NCBI Taxonomy" id="79078"/>
    <lineage>
        <taxon>Eukaryota</taxon>
        <taxon>Viridiplantae</taxon>
        <taxon>Streptophyta</taxon>
        <taxon>Embryophyta</taxon>
        <taxon>Tracheophyta</taxon>
        <taxon>Spermatophyta</taxon>
        <taxon>Magnoliopsida</taxon>
        <taxon>eudicotyledons</taxon>
        <taxon>Gunneridae</taxon>
        <taxon>Pentapetalae</taxon>
        <taxon>rosids</taxon>
        <taxon>fabids</taxon>
        <taxon>Fabales</taxon>
        <taxon>Fabaceae</taxon>
        <taxon>Papilionoideae</taxon>
        <taxon>50 kb inversion clade</taxon>
        <taxon>dalbergioids sensu lato</taxon>
        <taxon>Dalbergieae</taxon>
        <taxon>Pterocarpus clade</taxon>
        <taxon>Stylosanthes</taxon>
    </lineage>
</organism>
<dbReference type="EMBL" id="JASCZI010121558">
    <property type="protein sequence ID" value="MED6162212.1"/>
    <property type="molecule type" value="Genomic_DNA"/>
</dbReference>
<gene>
    <name evidence="1" type="ORF">PIB30_068290</name>
</gene>
<reference evidence="1 2" key="1">
    <citation type="journal article" date="2023" name="Plants (Basel)">
        <title>Bridging the Gap: Combining Genomics and Transcriptomics Approaches to Understand Stylosanthes scabra, an Orphan Legume from the Brazilian Caatinga.</title>
        <authorList>
            <person name="Ferreira-Neto J.R.C."/>
            <person name="da Silva M.D."/>
            <person name="Binneck E."/>
            <person name="de Melo N.F."/>
            <person name="da Silva R.H."/>
            <person name="de Melo A.L.T.M."/>
            <person name="Pandolfi V."/>
            <person name="Bustamante F.O."/>
            <person name="Brasileiro-Vidal A.C."/>
            <person name="Benko-Iseppon A.M."/>
        </authorList>
    </citation>
    <scope>NUCLEOTIDE SEQUENCE [LARGE SCALE GENOMIC DNA]</scope>
    <source>
        <tissue evidence="1">Leaves</tissue>
    </source>
</reference>
<protein>
    <recommendedName>
        <fullName evidence="3">DUF4283 domain-containing protein</fullName>
    </recommendedName>
</protein>
<comment type="caution">
    <text evidence="1">The sequence shown here is derived from an EMBL/GenBank/DDBJ whole genome shotgun (WGS) entry which is preliminary data.</text>
</comment>
<proteinExistence type="predicted"/>
<name>A0ABU6ULN7_9FABA</name>
<evidence type="ECO:0008006" key="3">
    <source>
        <dbReference type="Google" id="ProtNLM"/>
    </source>
</evidence>
<accession>A0ABU6ULN7</accession>
<sequence>MEIALRGMKKECGERVLNRVVRWEMGRKRWALTQCFWKPKLQNFGGRQKIKWMKGMLVGYIRGILGRRLGMVQNQGLDDTQIESEARIGEGEKDNFVLCTGVRVEVLGLKGGRAEDSVSESPVIEGVGLVLPAVGCVRVDDSISVLPFNKKAPEVDGVSTDADSETEEERSDETLYQINREAVTGNLPCRGDEVSGNAMDGITGEIGRIDNGCVSAGEDVNAEEEIEHSEETLYLINNNVVERGQISAGLVGRGKEKTLNDEDAVSWEEEILAEATESKRVWGEGGISFDSRDEEEVLARLMDRKLDGKKRDDLRPKKQRQLRKQPCIQGRTLATRTLRLGAKSKLK</sequence>
<evidence type="ECO:0000313" key="2">
    <source>
        <dbReference type="Proteomes" id="UP001341840"/>
    </source>
</evidence>
<dbReference type="Proteomes" id="UP001341840">
    <property type="component" value="Unassembled WGS sequence"/>
</dbReference>